<gene>
    <name evidence="1" type="ORF">RQM65_08325</name>
</gene>
<evidence type="ECO:0000313" key="1">
    <source>
        <dbReference type="EMBL" id="MDT7828667.1"/>
    </source>
</evidence>
<comment type="caution">
    <text evidence="1">The sequence shown here is derived from an EMBL/GenBank/DDBJ whole genome shotgun (WGS) entry which is preliminary data.</text>
</comment>
<dbReference type="EMBL" id="JAVTTP010000001">
    <property type="protein sequence ID" value="MDT7828667.1"/>
    <property type="molecule type" value="Genomic_DNA"/>
</dbReference>
<organism evidence="1 2">
    <name type="scientific">Pricia mediterranea</name>
    <dbReference type="NCBI Taxonomy" id="3076079"/>
    <lineage>
        <taxon>Bacteria</taxon>
        <taxon>Pseudomonadati</taxon>
        <taxon>Bacteroidota</taxon>
        <taxon>Flavobacteriia</taxon>
        <taxon>Flavobacteriales</taxon>
        <taxon>Flavobacteriaceae</taxon>
        <taxon>Pricia</taxon>
    </lineage>
</organism>
<sequence>MKNSLSFVTYDHMSSLMTKVLFLLMLIPVVAVHAQIQFPVNVGEKPESITKGFNGNYFVTVMNGNEEGDGEVVEISENGVRVFATGFDEPKGIAFLNGHLYFSDVTRIWKVDKNGNASLFVKKENFPEKVLYLNDVSSDADDNGIYVADMGDTQYMRDENGNLWPLGSEQAQQIPQVGRIYHIDLDGTVTIAQDASPLMTNPNGVGVDNDGHIMVGAFFQGNFLVTRNGQLTPLKGRFRGADAVEQDGTGDYYVSSWIQGKVWKIDGKTEEATVLIDDLKSAADFYLEEEKDRLLLPDMMEGMIYAVDIKKSN</sequence>
<accession>A0ABU3L4R8</accession>
<dbReference type="RefSeq" id="WP_314014102.1">
    <property type="nucleotide sequence ID" value="NZ_JAVTTP010000001.1"/>
</dbReference>
<name>A0ABU3L4R8_9FLAO</name>
<dbReference type="SUPFAM" id="SSF101898">
    <property type="entry name" value="NHL repeat"/>
    <property type="match status" value="1"/>
</dbReference>
<evidence type="ECO:0000313" key="2">
    <source>
        <dbReference type="Proteomes" id="UP001250656"/>
    </source>
</evidence>
<reference evidence="1 2" key="1">
    <citation type="submission" date="2023-09" db="EMBL/GenBank/DDBJ databases">
        <title>Novel taxa isolated from Blanes Bay.</title>
        <authorList>
            <person name="Rey-Velasco X."/>
            <person name="Lucena T."/>
        </authorList>
    </citation>
    <scope>NUCLEOTIDE SEQUENCE [LARGE SCALE GENOMIC DNA]</scope>
    <source>
        <strain evidence="1 2">S334</strain>
    </source>
</reference>
<dbReference type="Proteomes" id="UP001250656">
    <property type="component" value="Unassembled WGS sequence"/>
</dbReference>
<protein>
    <submittedName>
        <fullName evidence="1">Gluconolaconase</fullName>
    </submittedName>
</protein>
<keyword evidence="2" id="KW-1185">Reference proteome</keyword>
<proteinExistence type="predicted"/>
<dbReference type="InterPro" id="IPR011042">
    <property type="entry name" value="6-blade_b-propeller_TolB-like"/>
</dbReference>
<dbReference type="Gene3D" id="2.120.10.30">
    <property type="entry name" value="TolB, C-terminal domain"/>
    <property type="match status" value="1"/>
</dbReference>